<dbReference type="Pfam" id="PF00106">
    <property type="entry name" value="adh_short"/>
    <property type="match status" value="1"/>
</dbReference>
<dbReference type="PRINTS" id="PR00080">
    <property type="entry name" value="SDRFAMILY"/>
</dbReference>
<proteinExistence type="inferred from homology"/>
<evidence type="ECO:0000256" key="1">
    <source>
        <dbReference type="ARBA" id="ARBA00006484"/>
    </source>
</evidence>
<protein>
    <submittedName>
        <fullName evidence="4">Short chain dehydrogenase, putative</fullName>
    </submittedName>
</protein>
<sequence length="386" mass="41888">MLHSSFMIQRRVASGLPLHVASYADYVRGNDAMNVRPISRAQVRGESKRRPVAVVTGGNGGIGWWNVLDLSFLGYDVLLCCRNRRRGEDAIEKILRIHQRRQHERNAANDDGVCCGTVTFVALDLEDESSIRSAAATVMQRTDNGAHLQVLINNAGMFSPSLGQRTSFGDERLVGVNFTGVVLFTELILRATLAHRRGGADEAPPLRIVNVASIAHSWARVTHANVLNLFSESIKLFSESIKIKPESQQGPTVNTYGFSKLLLIAYTRALATSLKGNTKANGVVVEANGVVVVSVHPGAVLTDIFRELGVIASHVMPVVLSTIFKQPAEGAETTLFAALSQHVQNGSYYADCCNMDAALSPIATDDDLSQAVLHRARARWGLTATF</sequence>
<dbReference type="GO" id="GO:0016491">
    <property type="term" value="F:oxidoreductase activity"/>
    <property type="evidence" value="ECO:0007669"/>
    <property type="project" value="UniProtKB-KW"/>
</dbReference>
<dbReference type="PRINTS" id="PR00081">
    <property type="entry name" value="GDHRDH"/>
</dbReference>
<comment type="similarity">
    <text evidence="1 3">Belongs to the short-chain dehydrogenases/reductases (SDR) family.</text>
</comment>
<dbReference type="OrthoDB" id="191139at2759"/>
<evidence type="ECO:0000313" key="5">
    <source>
        <dbReference type="Proteomes" id="UP000051952"/>
    </source>
</evidence>
<dbReference type="PANTHER" id="PTHR24320">
    <property type="entry name" value="RETINOL DEHYDROGENASE"/>
    <property type="match status" value="1"/>
</dbReference>
<name>A0A0S4JBQ4_BODSA</name>
<reference evidence="5" key="1">
    <citation type="submission" date="2015-09" db="EMBL/GenBank/DDBJ databases">
        <authorList>
            <consortium name="Pathogen Informatics"/>
        </authorList>
    </citation>
    <scope>NUCLEOTIDE SEQUENCE [LARGE SCALE GENOMIC DNA]</scope>
    <source>
        <strain evidence="5">Lake Konstanz</strain>
    </source>
</reference>
<dbReference type="VEuPathDB" id="TriTrypDB:BSAL_11525"/>
<dbReference type="Gene3D" id="3.40.50.720">
    <property type="entry name" value="NAD(P)-binding Rossmann-like Domain"/>
    <property type="match status" value="1"/>
</dbReference>
<keyword evidence="2" id="KW-0560">Oxidoreductase</keyword>
<dbReference type="Proteomes" id="UP000051952">
    <property type="component" value="Unassembled WGS sequence"/>
</dbReference>
<evidence type="ECO:0000313" key="4">
    <source>
        <dbReference type="EMBL" id="CUG87704.1"/>
    </source>
</evidence>
<evidence type="ECO:0000256" key="3">
    <source>
        <dbReference type="RuleBase" id="RU000363"/>
    </source>
</evidence>
<dbReference type="PANTHER" id="PTHR24320:SF284">
    <property type="entry name" value="DEHYDROGENASE, PUTATIVE-RELATED"/>
    <property type="match status" value="1"/>
</dbReference>
<dbReference type="InterPro" id="IPR002347">
    <property type="entry name" value="SDR_fam"/>
</dbReference>
<gene>
    <name evidence="4" type="ORF">BSAL_11525</name>
</gene>
<dbReference type="EMBL" id="CYKH01001579">
    <property type="protein sequence ID" value="CUG87704.1"/>
    <property type="molecule type" value="Genomic_DNA"/>
</dbReference>
<evidence type="ECO:0000256" key="2">
    <source>
        <dbReference type="ARBA" id="ARBA00023002"/>
    </source>
</evidence>
<keyword evidence="5" id="KW-1185">Reference proteome</keyword>
<accession>A0A0S4JBQ4</accession>
<dbReference type="InterPro" id="IPR036291">
    <property type="entry name" value="NAD(P)-bd_dom_sf"/>
</dbReference>
<organism evidence="4 5">
    <name type="scientific">Bodo saltans</name>
    <name type="common">Flagellated protozoan</name>
    <dbReference type="NCBI Taxonomy" id="75058"/>
    <lineage>
        <taxon>Eukaryota</taxon>
        <taxon>Discoba</taxon>
        <taxon>Euglenozoa</taxon>
        <taxon>Kinetoplastea</taxon>
        <taxon>Metakinetoplastina</taxon>
        <taxon>Eubodonida</taxon>
        <taxon>Bodonidae</taxon>
        <taxon>Bodo</taxon>
    </lineage>
</organism>
<dbReference type="AlphaFoldDB" id="A0A0S4JBQ4"/>
<dbReference type="SUPFAM" id="SSF51735">
    <property type="entry name" value="NAD(P)-binding Rossmann-fold domains"/>
    <property type="match status" value="1"/>
</dbReference>